<dbReference type="NCBIfam" id="NF041728">
    <property type="entry name" value="BPSL0761_fam"/>
    <property type="match status" value="1"/>
</dbReference>
<dbReference type="InterPro" id="IPR049723">
    <property type="entry name" value="BPSL0761-like"/>
</dbReference>
<dbReference type="EMBL" id="LAZR01000109">
    <property type="protein sequence ID" value="KKN90612.1"/>
    <property type="molecule type" value="Genomic_DNA"/>
</dbReference>
<evidence type="ECO:0000313" key="1">
    <source>
        <dbReference type="EMBL" id="KKN90612.1"/>
    </source>
</evidence>
<sequence>MTMVHERNRSLIQTWEFLRELSQDKELPESIRSQAKALLRHYPTAKDISLAGRLRQHRKKELAFLADEHGPLPPVLASWLMDDSVFSDE</sequence>
<name>A0A0F9USY3_9ZZZZ</name>
<comment type="caution">
    <text evidence="1">The sequence shown here is derived from an EMBL/GenBank/DDBJ whole genome shotgun (WGS) entry which is preliminary data.</text>
</comment>
<dbReference type="AlphaFoldDB" id="A0A0F9USY3"/>
<protein>
    <submittedName>
        <fullName evidence="1">Uncharacterized protein</fullName>
    </submittedName>
</protein>
<proteinExistence type="predicted"/>
<gene>
    <name evidence="1" type="ORF">LCGC14_0227540</name>
</gene>
<organism evidence="1">
    <name type="scientific">marine sediment metagenome</name>
    <dbReference type="NCBI Taxonomy" id="412755"/>
    <lineage>
        <taxon>unclassified sequences</taxon>
        <taxon>metagenomes</taxon>
        <taxon>ecological metagenomes</taxon>
    </lineage>
</organism>
<reference evidence="1" key="1">
    <citation type="journal article" date="2015" name="Nature">
        <title>Complex archaea that bridge the gap between prokaryotes and eukaryotes.</title>
        <authorList>
            <person name="Spang A."/>
            <person name="Saw J.H."/>
            <person name="Jorgensen S.L."/>
            <person name="Zaremba-Niedzwiedzka K."/>
            <person name="Martijn J."/>
            <person name="Lind A.E."/>
            <person name="van Eijk R."/>
            <person name="Schleper C."/>
            <person name="Guy L."/>
            <person name="Ettema T.J."/>
        </authorList>
    </citation>
    <scope>NUCLEOTIDE SEQUENCE</scope>
</reference>
<accession>A0A0F9USY3</accession>